<comment type="caution">
    <text evidence="2">The sequence shown here is derived from an EMBL/GenBank/DDBJ whole genome shotgun (WGS) entry which is preliminary data.</text>
</comment>
<organism evidence="2 3">
    <name type="scientific">Brassica carinata</name>
    <name type="common">Ethiopian mustard</name>
    <name type="synonym">Abyssinian cabbage</name>
    <dbReference type="NCBI Taxonomy" id="52824"/>
    <lineage>
        <taxon>Eukaryota</taxon>
        <taxon>Viridiplantae</taxon>
        <taxon>Streptophyta</taxon>
        <taxon>Embryophyta</taxon>
        <taxon>Tracheophyta</taxon>
        <taxon>Spermatophyta</taxon>
        <taxon>Magnoliopsida</taxon>
        <taxon>eudicotyledons</taxon>
        <taxon>Gunneridae</taxon>
        <taxon>Pentapetalae</taxon>
        <taxon>rosids</taxon>
        <taxon>malvids</taxon>
        <taxon>Brassicales</taxon>
        <taxon>Brassicaceae</taxon>
        <taxon>Brassiceae</taxon>
        <taxon>Brassica</taxon>
    </lineage>
</organism>
<feature type="region of interest" description="Disordered" evidence="1">
    <location>
        <begin position="23"/>
        <end position="59"/>
    </location>
</feature>
<protein>
    <submittedName>
        <fullName evidence="2">Uncharacterized protein</fullName>
    </submittedName>
</protein>
<gene>
    <name evidence="2" type="ORF">Bca52824_023242</name>
</gene>
<dbReference type="AlphaFoldDB" id="A0A8X7VIN1"/>
<name>A0A8X7VIN1_BRACI</name>
<evidence type="ECO:0000313" key="3">
    <source>
        <dbReference type="Proteomes" id="UP000886595"/>
    </source>
</evidence>
<reference evidence="2 3" key="1">
    <citation type="submission" date="2020-02" db="EMBL/GenBank/DDBJ databases">
        <authorList>
            <person name="Ma Q."/>
            <person name="Huang Y."/>
            <person name="Song X."/>
            <person name="Pei D."/>
        </authorList>
    </citation>
    <scope>NUCLEOTIDE SEQUENCE [LARGE SCALE GENOMIC DNA]</scope>
    <source>
        <strain evidence="2">Sxm20200214</strain>
        <tissue evidence="2">Leaf</tissue>
    </source>
</reference>
<proteinExistence type="predicted"/>
<evidence type="ECO:0000313" key="2">
    <source>
        <dbReference type="EMBL" id="KAG2311685.1"/>
    </source>
</evidence>
<evidence type="ECO:0000256" key="1">
    <source>
        <dbReference type="SAM" id="MobiDB-lite"/>
    </source>
</evidence>
<dbReference type="EMBL" id="JAAMPC010000005">
    <property type="protein sequence ID" value="KAG2311685.1"/>
    <property type="molecule type" value="Genomic_DNA"/>
</dbReference>
<sequence>MRMEGRWWCSSERNIWRCMRGEVATKARSGRTNPSSNKGSSSSTNKQRAANPPSTFEDA</sequence>
<dbReference type="Proteomes" id="UP000886595">
    <property type="component" value="Unassembled WGS sequence"/>
</dbReference>
<feature type="compositionally biased region" description="Low complexity" evidence="1">
    <location>
        <begin position="32"/>
        <end position="46"/>
    </location>
</feature>
<keyword evidence="3" id="KW-1185">Reference proteome</keyword>
<accession>A0A8X7VIN1</accession>